<dbReference type="Proteomes" id="UP000467700">
    <property type="component" value="Unassembled WGS sequence"/>
</dbReference>
<dbReference type="AlphaFoldDB" id="A0A8S0XPK6"/>
<gene>
    <name evidence="1" type="ORF">AAE3_LOCUS4169</name>
</gene>
<comment type="caution">
    <text evidence="1">The sequence shown here is derived from an EMBL/GenBank/DDBJ whole genome shotgun (WGS) entry which is preliminary data.</text>
</comment>
<sequence>MNDFGVQFQPVPRESPIPRNVVGLIGGYYGENPTFVLSLNGVEMVIQAPTDPVGIPSVSEFDSDHPFYEWLVTERSKKIYAHYLEIVQALLGSFKFGETNWAYLVHSGKGGVGGYEIVTKPRRLPKVTCPPWAPLIHENEVEFTVYGVAGDRRGIWKGKEVDVTYGWNEDWVERLDTAMQGHKFLEGMDLTFEVYGHLINSEGTIIGIVTEAGWGRMATLGDRARIYQAISRVQRRGALYRACLTNRFMIANGKVRLLDPSAIEVFPPGQRNELERLAEYWHWDELDRLFHEIQTIGPFGDYRAPFARFTASYKDLECLPVPPCPERPLGGIMLYPNFFKSFYVEPWPEYRQQESEGSEGAVIKTSRTRSREPLYIDHDLLIQASWAEDEDRPVSCARIQSRTRHRIAFHPYRQRQKRDDFIAGSDTTSVSSFEERPPRYAINLI</sequence>
<proteinExistence type="predicted"/>
<organism evidence="1 2">
    <name type="scientific">Cyclocybe aegerita</name>
    <name type="common">Black poplar mushroom</name>
    <name type="synonym">Agrocybe aegerita</name>
    <dbReference type="NCBI Taxonomy" id="1973307"/>
    <lineage>
        <taxon>Eukaryota</taxon>
        <taxon>Fungi</taxon>
        <taxon>Dikarya</taxon>
        <taxon>Basidiomycota</taxon>
        <taxon>Agaricomycotina</taxon>
        <taxon>Agaricomycetes</taxon>
        <taxon>Agaricomycetidae</taxon>
        <taxon>Agaricales</taxon>
        <taxon>Agaricineae</taxon>
        <taxon>Bolbitiaceae</taxon>
        <taxon>Cyclocybe</taxon>
    </lineage>
</organism>
<dbReference type="EMBL" id="CACVBS010000035">
    <property type="protein sequence ID" value="CAA7262027.1"/>
    <property type="molecule type" value="Genomic_DNA"/>
</dbReference>
<keyword evidence="2" id="KW-1185">Reference proteome</keyword>
<reference evidence="1 2" key="1">
    <citation type="submission" date="2020-01" db="EMBL/GenBank/DDBJ databases">
        <authorList>
            <person name="Gupta K D."/>
        </authorList>
    </citation>
    <scope>NUCLEOTIDE SEQUENCE [LARGE SCALE GENOMIC DNA]</scope>
</reference>
<protein>
    <submittedName>
        <fullName evidence="1">Uncharacterized protein</fullName>
    </submittedName>
</protein>
<evidence type="ECO:0000313" key="1">
    <source>
        <dbReference type="EMBL" id="CAA7262027.1"/>
    </source>
</evidence>
<dbReference type="OrthoDB" id="2874131at2759"/>
<accession>A0A8S0XPK6</accession>
<evidence type="ECO:0000313" key="2">
    <source>
        <dbReference type="Proteomes" id="UP000467700"/>
    </source>
</evidence>
<name>A0A8S0XPK6_CYCAE</name>